<organism evidence="2 3">
    <name type="scientific">Paracoccus benzoatiresistens</name>
    <dbReference type="NCBI Taxonomy" id="2997341"/>
    <lineage>
        <taxon>Bacteria</taxon>
        <taxon>Pseudomonadati</taxon>
        <taxon>Pseudomonadota</taxon>
        <taxon>Alphaproteobacteria</taxon>
        <taxon>Rhodobacterales</taxon>
        <taxon>Paracoccaceae</taxon>
        <taxon>Paracoccus</taxon>
    </lineage>
</organism>
<evidence type="ECO:0000256" key="1">
    <source>
        <dbReference type="SAM" id="MobiDB-lite"/>
    </source>
</evidence>
<name>A0ABT4J9F3_9RHOB</name>
<protein>
    <submittedName>
        <fullName evidence="2">Uncharacterized protein</fullName>
    </submittedName>
</protein>
<comment type="caution">
    <text evidence="2">The sequence shown here is derived from an EMBL/GenBank/DDBJ whole genome shotgun (WGS) entry which is preliminary data.</text>
</comment>
<dbReference type="EMBL" id="JAPTYD010000048">
    <property type="protein sequence ID" value="MCZ0963718.1"/>
    <property type="molecule type" value="Genomic_DNA"/>
</dbReference>
<evidence type="ECO:0000313" key="3">
    <source>
        <dbReference type="Proteomes" id="UP001149822"/>
    </source>
</evidence>
<proteinExistence type="predicted"/>
<feature type="region of interest" description="Disordered" evidence="1">
    <location>
        <begin position="1"/>
        <end position="22"/>
    </location>
</feature>
<evidence type="ECO:0000313" key="2">
    <source>
        <dbReference type="EMBL" id="MCZ0963718.1"/>
    </source>
</evidence>
<gene>
    <name evidence="2" type="ORF">OU682_19160</name>
</gene>
<feature type="compositionally biased region" description="Basic and acidic residues" evidence="1">
    <location>
        <begin position="10"/>
        <end position="22"/>
    </location>
</feature>
<dbReference type="Proteomes" id="UP001149822">
    <property type="component" value="Unassembled WGS sequence"/>
</dbReference>
<accession>A0ABT4J9F3</accession>
<sequence>MRSHVALGHEPLEHADVHGDGHELSEVREAELGLLMLIRMLMEASYFPSPHSKACRRTAMVDNSMKGRMLPVAEDQCQAATHPLRQLARAGATVVGLAFSMKRAMEGWFLKP</sequence>
<reference evidence="2" key="1">
    <citation type="submission" date="2022-12" db="EMBL/GenBank/DDBJ databases">
        <title>Paracoccus sp. EF6 isolated from a lake water.</title>
        <authorList>
            <person name="Liu H."/>
        </authorList>
    </citation>
    <scope>NUCLEOTIDE SEQUENCE</scope>
    <source>
        <strain evidence="2">EF6</strain>
    </source>
</reference>
<keyword evidence="3" id="KW-1185">Reference proteome</keyword>
<dbReference type="RefSeq" id="WP_268943814.1">
    <property type="nucleotide sequence ID" value="NZ_JAPTYD010000048.1"/>
</dbReference>